<evidence type="ECO:0000313" key="4">
    <source>
        <dbReference type="Proteomes" id="UP000050411"/>
    </source>
</evidence>
<dbReference type="AlphaFoldDB" id="A0A0N8R0S5"/>
<dbReference type="RefSeq" id="WP_010427582.1">
    <property type="nucleotide sequence ID" value="NZ_CP053029.1"/>
</dbReference>
<gene>
    <name evidence="2" type="ORF">ALO92_03059</name>
    <name evidence="3" type="ORF">SAMN05216596_102111</name>
</gene>
<evidence type="ECO:0000256" key="1">
    <source>
        <dbReference type="SAM" id="MobiDB-lite"/>
    </source>
</evidence>
<organism evidence="2 4">
    <name type="scientific">Pseudomonas congelans</name>
    <dbReference type="NCBI Taxonomy" id="200452"/>
    <lineage>
        <taxon>Bacteria</taxon>
        <taxon>Pseudomonadati</taxon>
        <taxon>Pseudomonadota</taxon>
        <taxon>Gammaproteobacteria</taxon>
        <taxon>Pseudomonadales</taxon>
        <taxon>Pseudomonadaceae</taxon>
        <taxon>Pseudomonas</taxon>
    </lineage>
</organism>
<evidence type="ECO:0000313" key="3">
    <source>
        <dbReference type="EMBL" id="SDO88055.1"/>
    </source>
</evidence>
<evidence type="ECO:0000313" key="5">
    <source>
        <dbReference type="Proteomes" id="UP000183042"/>
    </source>
</evidence>
<name>A0A0N8R0S5_9PSED</name>
<proteinExistence type="predicted"/>
<sequence length="93" mass="9543">MLGNLFNSINNTIGSASNAFGAMTAGSDGGMTDRSSENAENLSDATGAADSKVTNAGRESVKVQAENAVQSMVQKADINHMNNVSQNVGSISY</sequence>
<dbReference type="GeneID" id="65074664"/>
<dbReference type="EMBL" id="LJQB01000086">
    <property type="protein sequence ID" value="KPW82006.1"/>
    <property type="molecule type" value="Genomic_DNA"/>
</dbReference>
<dbReference type="Proteomes" id="UP000050411">
    <property type="component" value="Unassembled WGS sequence"/>
</dbReference>
<comment type="caution">
    <text evidence="2">The sequence shown here is derived from an EMBL/GenBank/DDBJ whole genome shotgun (WGS) entry which is preliminary data.</text>
</comment>
<reference evidence="3 5" key="2">
    <citation type="submission" date="2016-10" db="EMBL/GenBank/DDBJ databases">
        <authorList>
            <person name="Varghese N."/>
            <person name="Submissions S."/>
        </authorList>
    </citation>
    <scope>NUCLEOTIDE SEQUENCE [LARGE SCALE GENOMIC DNA]</scope>
    <source>
        <strain evidence="3 5">DSM 14939</strain>
    </source>
</reference>
<feature type="region of interest" description="Disordered" evidence="1">
    <location>
        <begin position="20"/>
        <end position="61"/>
    </location>
</feature>
<reference evidence="2 4" key="1">
    <citation type="submission" date="2015-09" db="EMBL/GenBank/DDBJ databases">
        <title>Genome announcement of multiple Pseudomonas syringae strains.</title>
        <authorList>
            <person name="Thakur S."/>
            <person name="Wang P.W."/>
            <person name="Gong Y."/>
            <person name="Weir B.S."/>
            <person name="Guttman D.S."/>
        </authorList>
    </citation>
    <scope>NUCLEOTIDE SEQUENCE [LARGE SCALE GENOMIC DNA]</scope>
    <source>
        <strain evidence="2 4">ICMP19117</strain>
    </source>
</reference>
<protein>
    <submittedName>
        <fullName evidence="2">Putative HrpA</fullName>
    </submittedName>
</protein>
<accession>A0A0N8R0S5</accession>
<dbReference type="EMBL" id="FNJH01000002">
    <property type="protein sequence ID" value="SDO88055.1"/>
    <property type="molecule type" value="Genomic_DNA"/>
</dbReference>
<keyword evidence="5" id="KW-1185">Reference proteome</keyword>
<evidence type="ECO:0000313" key="2">
    <source>
        <dbReference type="EMBL" id="KPW82006.1"/>
    </source>
</evidence>
<dbReference type="PATRIC" id="fig|200452.3.peg.3673"/>
<dbReference type="Proteomes" id="UP000183042">
    <property type="component" value="Unassembled WGS sequence"/>
</dbReference>